<evidence type="ECO:0000256" key="4">
    <source>
        <dbReference type="SAM" id="SignalP"/>
    </source>
</evidence>
<dbReference type="InterPro" id="IPR036734">
    <property type="entry name" value="Neur_chan_lig-bd_sf"/>
</dbReference>
<feature type="transmembrane region" description="Helical" evidence="3">
    <location>
        <begin position="257"/>
        <end position="277"/>
    </location>
</feature>
<keyword evidence="3" id="KW-0812">Transmembrane</keyword>
<name>A0A9P1N8S3_9PELO</name>
<sequence>MFWLLFLSVCVFSCNASVEGLIDIATSEVLDDAKELNDMIQESFHKLLEDSLIANYSSRKSEFYLNVYVNPAIQHMSIDPVKQTMFLVIYYVVVWEDERLAWDPKKWADVKTITVNSAAIWQPTFHFENMLMIGGKPRREDRPFVTLEMQENATRATVITQFRYNLEFECTMSFDGFPADENFCVVEYDTESPKVLLKDYIWNSRKVDLAFSENDPKMIVSEFEILNVTSRVSLSIDSSHNLLTQSHRTFIYFKRHAPYFFAVFTIPICICAILNMLSFLTSSILVSCFISFASILLGMLFMKDFLTQLPPFINTVPKCVQLYMFVMFINFFSLILHFVSIKFDHIPISKIKRSLSIISKSTTIKDEIPLLKIIRTFFAIALLVTYCVLIVKFLVGK</sequence>
<dbReference type="GO" id="GO:0016020">
    <property type="term" value="C:membrane"/>
    <property type="evidence" value="ECO:0007669"/>
    <property type="project" value="UniProtKB-SubCell"/>
</dbReference>
<comment type="subcellular location">
    <subcellularLocation>
        <location evidence="1">Membrane</location>
        <topology evidence="1">Multi-pass membrane protein</topology>
    </subcellularLocation>
</comment>
<dbReference type="Proteomes" id="UP001152747">
    <property type="component" value="Unassembled WGS sequence"/>
</dbReference>
<evidence type="ECO:0000313" key="6">
    <source>
        <dbReference type="EMBL" id="CAI5455306.1"/>
    </source>
</evidence>
<accession>A0A9P1N8S3</accession>
<dbReference type="AlphaFoldDB" id="A0A9P1N8S3"/>
<protein>
    <recommendedName>
        <fullName evidence="5">Neurotransmitter-gated ion-channel ligand-binding domain-containing protein</fullName>
    </recommendedName>
</protein>
<reference evidence="6" key="1">
    <citation type="submission" date="2022-11" db="EMBL/GenBank/DDBJ databases">
        <authorList>
            <person name="Kikuchi T."/>
        </authorList>
    </citation>
    <scope>NUCLEOTIDE SEQUENCE</scope>
    <source>
        <strain evidence="6">PS1010</strain>
    </source>
</reference>
<dbReference type="Gene3D" id="2.70.170.10">
    <property type="entry name" value="Neurotransmitter-gated ion-channel ligand-binding domain"/>
    <property type="match status" value="1"/>
</dbReference>
<dbReference type="OrthoDB" id="8182187at2759"/>
<dbReference type="PANTHER" id="PTHR18945">
    <property type="entry name" value="NEUROTRANSMITTER GATED ION CHANNEL"/>
    <property type="match status" value="1"/>
</dbReference>
<keyword evidence="3" id="KW-1133">Transmembrane helix</keyword>
<dbReference type="EMBL" id="CANHGI010000006">
    <property type="protein sequence ID" value="CAI5455306.1"/>
    <property type="molecule type" value="Genomic_DNA"/>
</dbReference>
<evidence type="ECO:0000313" key="7">
    <source>
        <dbReference type="Proteomes" id="UP001152747"/>
    </source>
</evidence>
<keyword evidence="2 3" id="KW-0472">Membrane</keyword>
<proteinExistence type="predicted"/>
<dbReference type="InterPro" id="IPR006202">
    <property type="entry name" value="Neur_chan_lig-bd"/>
</dbReference>
<dbReference type="SUPFAM" id="SSF63712">
    <property type="entry name" value="Nicotinic receptor ligand binding domain-like"/>
    <property type="match status" value="1"/>
</dbReference>
<dbReference type="GO" id="GO:0005230">
    <property type="term" value="F:extracellular ligand-gated monoatomic ion channel activity"/>
    <property type="evidence" value="ECO:0007669"/>
    <property type="project" value="InterPro"/>
</dbReference>
<feature type="chain" id="PRO_5040224138" description="Neurotransmitter-gated ion-channel ligand-binding domain-containing protein" evidence="4">
    <location>
        <begin position="17"/>
        <end position="397"/>
    </location>
</feature>
<feature type="signal peptide" evidence="4">
    <location>
        <begin position="1"/>
        <end position="16"/>
    </location>
</feature>
<evidence type="ECO:0000256" key="1">
    <source>
        <dbReference type="ARBA" id="ARBA00004141"/>
    </source>
</evidence>
<feature type="transmembrane region" description="Helical" evidence="3">
    <location>
        <begin position="373"/>
        <end position="395"/>
    </location>
</feature>
<gene>
    <name evidence="6" type="ORF">CAMP_LOCUS17943</name>
</gene>
<dbReference type="InterPro" id="IPR006201">
    <property type="entry name" value="Neur_channel"/>
</dbReference>
<evidence type="ECO:0000256" key="2">
    <source>
        <dbReference type="ARBA" id="ARBA00023136"/>
    </source>
</evidence>
<dbReference type="PROSITE" id="PS00236">
    <property type="entry name" value="NEUROTR_ION_CHANNEL"/>
    <property type="match status" value="1"/>
</dbReference>
<keyword evidence="7" id="KW-1185">Reference proteome</keyword>
<evidence type="ECO:0000259" key="5">
    <source>
        <dbReference type="Pfam" id="PF02931"/>
    </source>
</evidence>
<evidence type="ECO:0000256" key="3">
    <source>
        <dbReference type="SAM" id="Phobius"/>
    </source>
</evidence>
<feature type="transmembrane region" description="Helical" evidence="3">
    <location>
        <begin position="322"/>
        <end position="343"/>
    </location>
</feature>
<keyword evidence="4" id="KW-0732">Signal</keyword>
<feature type="transmembrane region" description="Helical" evidence="3">
    <location>
        <begin position="284"/>
        <end position="302"/>
    </location>
</feature>
<dbReference type="Pfam" id="PF02931">
    <property type="entry name" value="Neur_chan_LBD"/>
    <property type="match status" value="1"/>
</dbReference>
<dbReference type="InterPro" id="IPR018000">
    <property type="entry name" value="Neurotransmitter_ion_chnl_CS"/>
</dbReference>
<dbReference type="GO" id="GO:0004888">
    <property type="term" value="F:transmembrane signaling receptor activity"/>
    <property type="evidence" value="ECO:0007669"/>
    <property type="project" value="InterPro"/>
</dbReference>
<organism evidence="6 7">
    <name type="scientific">Caenorhabditis angaria</name>
    <dbReference type="NCBI Taxonomy" id="860376"/>
    <lineage>
        <taxon>Eukaryota</taxon>
        <taxon>Metazoa</taxon>
        <taxon>Ecdysozoa</taxon>
        <taxon>Nematoda</taxon>
        <taxon>Chromadorea</taxon>
        <taxon>Rhabditida</taxon>
        <taxon>Rhabditina</taxon>
        <taxon>Rhabditomorpha</taxon>
        <taxon>Rhabditoidea</taxon>
        <taxon>Rhabditidae</taxon>
        <taxon>Peloderinae</taxon>
        <taxon>Caenorhabditis</taxon>
    </lineage>
</organism>
<feature type="domain" description="Neurotransmitter-gated ion-channel ligand-binding" evidence="5">
    <location>
        <begin position="64"/>
        <end position="223"/>
    </location>
</feature>
<comment type="caution">
    <text evidence="6">The sequence shown here is derived from an EMBL/GenBank/DDBJ whole genome shotgun (WGS) entry which is preliminary data.</text>
</comment>